<dbReference type="InterPro" id="IPR036034">
    <property type="entry name" value="PDZ_sf"/>
</dbReference>
<keyword evidence="11" id="KW-0479">Metal-binding</keyword>
<keyword evidence="5 11" id="KW-0812">Transmembrane</keyword>
<name>A0A5D0RLT9_9RHOB</name>
<dbReference type="InterPro" id="IPR001478">
    <property type="entry name" value="PDZ"/>
</dbReference>
<gene>
    <name evidence="13" type="primary">rseP</name>
    <name evidence="13" type="ORF">FVF75_07685</name>
</gene>
<feature type="transmembrane region" description="Helical" evidence="11">
    <location>
        <begin position="418"/>
        <end position="439"/>
    </location>
</feature>
<evidence type="ECO:0000256" key="3">
    <source>
        <dbReference type="ARBA" id="ARBA00007931"/>
    </source>
</evidence>
<keyword evidence="7 11" id="KW-0862">Zinc</keyword>
<evidence type="ECO:0000256" key="2">
    <source>
        <dbReference type="ARBA" id="ARBA00004141"/>
    </source>
</evidence>
<dbReference type="Pfam" id="PF17820">
    <property type="entry name" value="PDZ_6"/>
    <property type="match status" value="1"/>
</dbReference>
<feature type="transmembrane region" description="Helical" evidence="11">
    <location>
        <begin position="6"/>
        <end position="30"/>
    </location>
</feature>
<evidence type="ECO:0000256" key="1">
    <source>
        <dbReference type="ARBA" id="ARBA00001947"/>
    </source>
</evidence>
<dbReference type="InterPro" id="IPR041489">
    <property type="entry name" value="PDZ_6"/>
</dbReference>
<dbReference type="Proteomes" id="UP000322080">
    <property type="component" value="Unassembled WGS sequence"/>
</dbReference>
<evidence type="ECO:0000313" key="14">
    <source>
        <dbReference type="Proteomes" id="UP000322080"/>
    </source>
</evidence>
<dbReference type="AlphaFoldDB" id="A0A5D0RLT9"/>
<dbReference type="GO" id="GO:0046872">
    <property type="term" value="F:metal ion binding"/>
    <property type="evidence" value="ECO:0007669"/>
    <property type="project" value="UniProtKB-KW"/>
</dbReference>
<comment type="subcellular location">
    <subcellularLocation>
        <location evidence="2">Membrane</location>
        <topology evidence="2">Multi-pass membrane protein</topology>
    </subcellularLocation>
</comment>
<evidence type="ECO:0000256" key="4">
    <source>
        <dbReference type="ARBA" id="ARBA00022670"/>
    </source>
</evidence>
<dbReference type="PANTHER" id="PTHR42837">
    <property type="entry name" value="REGULATOR OF SIGMA-E PROTEASE RSEP"/>
    <property type="match status" value="1"/>
</dbReference>
<keyword evidence="6 11" id="KW-0378">Hydrolase</keyword>
<sequence length="446" mass="46852">MDLAGLIPSFGNLALTIVAFIVALSIIVFIHEMGHYLVGRWSGIKADVFSIGMGPVLASRMDRHGTRWQIAAFPVGGYVRFHGDANAASGSADEDALKDMSEAERRSTLHGAPLWARAATVVAGPVSNFVLSAVIFAGMAMWAGVATDPLTVADLKPVPGIAGTLEPGDEILAIAGQETPKLEDFAGYVDSLPDESPLDWTVRRDSTEVTLSALHPYPPFVDAVSPQSAAEDAGLKLGDLIETVDGQPIATFEDLRRIVTEGDGAEMTLGINRAGDRIEVALTPRRVDLPLDDGGFETRWLIGISGGLIFEPATRMPGVGEGIKAGVGQVVYIINASISGLYHMVTGAISSCNLRGPIGIAEVSGSAASQGTASFIWFIAVLSTAVGLLNLFPIPVLDGGHLMFHLFEAIAGRPPSPRALSILTTFGLMVVLAIMALGITNDLFCP</sequence>
<dbReference type="CDD" id="cd06163">
    <property type="entry name" value="S2P-M50_PDZ_RseP-like"/>
    <property type="match status" value="1"/>
</dbReference>
<evidence type="ECO:0000256" key="5">
    <source>
        <dbReference type="ARBA" id="ARBA00022692"/>
    </source>
</evidence>
<evidence type="ECO:0000256" key="11">
    <source>
        <dbReference type="RuleBase" id="RU362031"/>
    </source>
</evidence>
<comment type="similarity">
    <text evidence="3 11">Belongs to the peptidase M50B family.</text>
</comment>
<dbReference type="RefSeq" id="WP_148377396.1">
    <property type="nucleotide sequence ID" value="NZ_VSIY01000005.1"/>
</dbReference>
<reference evidence="13 14" key="1">
    <citation type="submission" date="2019-08" db="EMBL/GenBank/DDBJ databases">
        <title>Identification of a novel species of the genus Boseongicola.</title>
        <authorList>
            <person name="Zhang X.-Q."/>
        </authorList>
    </citation>
    <scope>NUCLEOTIDE SEQUENCE [LARGE SCALE GENOMIC DNA]</scope>
    <source>
        <strain evidence="13 14">HY14</strain>
    </source>
</reference>
<evidence type="ECO:0000256" key="6">
    <source>
        <dbReference type="ARBA" id="ARBA00022801"/>
    </source>
</evidence>
<dbReference type="EMBL" id="VSIY01000005">
    <property type="protein sequence ID" value="TYB81588.1"/>
    <property type="molecule type" value="Genomic_DNA"/>
</dbReference>
<evidence type="ECO:0000313" key="13">
    <source>
        <dbReference type="EMBL" id="TYB81588.1"/>
    </source>
</evidence>
<dbReference type="Pfam" id="PF02163">
    <property type="entry name" value="Peptidase_M50"/>
    <property type="match status" value="1"/>
</dbReference>
<dbReference type="SMART" id="SM00228">
    <property type="entry name" value="PDZ"/>
    <property type="match status" value="1"/>
</dbReference>
<keyword evidence="14" id="KW-1185">Reference proteome</keyword>
<dbReference type="NCBIfam" id="TIGR00054">
    <property type="entry name" value="RIP metalloprotease RseP"/>
    <property type="match status" value="1"/>
</dbReference>
<keyword evidence="9 11" id="KW-0482">Metalloprotease</keyword>
<evidence type="ECO:0000256" key="10">
    <source>
        <dbReference type="ARBA" id="ARBA00023136"/>
    </source>
</evidence>
<keyword evidence="4 13" id="KW-0645">Protease</keyword>
<dbReference type="GO" id="GO:0004222">
    <property type="term" value="F:metalloendopeptidase activity"/>
    <property type="evidence" value="ECO:0007669"/>
    <property type="project" value="InterPro"/>
</dbReference>
<dbReference type="GO" id="GO:0016020">
    <property type="term" value="C:membrane"/>
    <property type="evidence" value="ECO:0007669"/>
    <property type="project" value="UniProtKB-SubCell"/>
</dbReference>
<comment type="caution">
    <text evidence="13">The sequence shown here is derived from an EMBL/GenBank/DDBJ whole genome shotgun (WGS) entry which is preliminary data.</text>
</comment>
<dbReference type="InterPro" id="IPR008915">
    <property type="entry name" value="Peptidase_M50"/>
</dbReference>
<evidence type="ECO:0000256" key="9">
    <source>
        <dbReference type="ARBA" id="ARBA00023049"/>
    </source>
</evidence>
<accession>A0A5D0RLT9</accession>
<dbReference type="InterPro" id="IPR004387">
    <property type="entry name" value="Pept_M50_Zn"/>
</dbReference>
<keyword evidence="10 11" id="KW-0472">Membrane</keyword>
<protein>
    <recommendedName>
        <fullName evidence="11">Zinc metalloprotease</fullName>
        <ecNumber evidence="11">3.4.24.-</ecNumber>
    </recommendedName>
</protein>
<dbReference type="Gene3D" id="2.30.42.10">
    <property type="match status" value="2"/>
</dbReference>
<comment type="cofactor">
    <cofactor evidence="1 11">
        <name>Zn(2+)</name>
        <dbReference type="ChEBI" id="CHEBI:29105"/>
    </cofactor>
</comment>
<organism evidence="13 14">
    <name type="scientific">Maritimibacter fusiformis</name>
    <dbReference type="NCBI Taxonomy" id="2603819"/>
    <lineage>
        <taxon>Bacteria</taxon>
        <taxon>Pseudomonadati</taxon>
        <taxon>Pseudomonadota</taxon>
        <taxon>Alphaproteobacteria</taxon>
        <taxon>Rhodobacterales</taxon>
        <taxon>Roseobacteraceae</taxon>
        <taxon>Maritimibacter</taxon>
    </lineage>
</organism>
<dbReference type="SUPFAM" id="SSF50156">
    <property type="entry name" value="PDZ domain-like"/>
    <property type="match status" value="2"/>
</dbReference>
<dbReference type="CDD" id="cd23081">
    <property type="entry name" value="cpPDZ_EcRseP-like"/>
    <property type="match status" value="1"/>
</dbReference>
<evidence type="ECO:0000256" key="8">
    <source>
        <dbReference type="ARBA" id="ARBA00022989"/>
    </source>
</evidence>
<dbReference type="PANTHER" id="PTHR42837:SF2">
    <property type="entry name" value="MEMBRANE METALLOPROTEASE ARASP2, CHLOROPLASTIC-RELATED"/>
    <property type="match status" value="1"/>
</dbReference>
<dbReference type="EC" id="3.4.24.-" evidence="11"/>
<feature type="transmembrane region" description="Helical" evidence="11">
    <location>
        <begin position="375"/>
        <end position="397"/>
    </location>
</feature>
<feature type="transmembrane region" description="Helical" evidence="11">
    <location>
        <begin position="114"/>
        <end position="142"/>
    </location>
</feature>
<evidence type="ECO:0000259" key="12">
    <source>
        <dbReference type="SMART" id="SM00228"/>
    </source>
</evidence>
<dbReference type="GO" id="GO:0006508">
    <property type="term" value="P:proteolysis"/>
    <property type="evidence" value="ECO:0007669"/>
    <property type="project" value="UniProtKB-KW"/>
</dbReference>
<evidence type="ECO:0000256" key="7">
    <source>
        <dbReference type="ARBA" id="ARBA00022833"/>
    </source>
</evidence>
<proteinExistence type="inferred from homology"/>
<keyword evidence="8 11" id="KW-1133">Transmembrane helix</keyword>
<feature type="domain" description="PDZ" evidence="12">
    <location>
        <begin position="205"/>
        <end position="275"/>
    </location>
</feature>